<proteinExistence type="predicted"/>
<reference evidence="1 2" key="1">
    <citation type="submission" date="2018-10" db="EMBL/GenBank/DDBJ databases">
        <title>Genomic Encyclopedia of Type Strains, Phase IV (KMG-IV): sequencing the most valuable type-strain genomes for metagenomic binning, comparative biology and taxonomic classification.</title>
        <authorList>
            <person name="Goeker M."/>
        </authorList>
    </citation>
    <scope>NUCLEOTIDE SEQUENCE [LARGE SCALE GENOMIC DNA]</scope>
    <source>
        <strain evidence="1 2">DSM 4734</strain>
    </source>
</reference>
<name>A0A495D673_9PROT</name>
<comment type="caution">
    <text evidence="1">The sequence shown here is derived from an EMBL/GenBank/DDBJ whole genome shotgun (WGS) entry which is preliminary data.</text>
</comment>
<dbReference type="EMBL" id="RBIM01000004">
    <property type="protein sequence ID" value="RKQ96648.1"/>
    <property type="molecule type" value="Genomic_DNA"/>
</dbReference>
<dbReference type="AlphaFoldDB" id="A0A495D673"/>
<protein>
    <recommendedName>
        <fullName evidence="3">SpoIIAA-like protein</fullName>
    </recommendedName>
</protein>
<organism evidence="1 2">
    <name type="scientific">Maricaulis maris</name>
    <dbReference type="NCBI Taxonomy" id="74318"/>
    <lineage>
        <taxon>Bacteria</taxon>
        <taxon>Pseudomonadati</taxon>
        <taxon>Pseudomonadota</taxon>
        <taxon>Alphaproteobacteria</taxon>
        <taxon>Maricaulales</taxon>
        <taxon>Maricaulaceae</taxon>
        <taxon>Maricaulis</taxon>
    </lineage>
</organism>
<evidence type="ECO:0000313" key="2">
    <source>
        <dbReference type="Proteomes" id="UP000273675"/>
    </source>
</evidence>
<gene>
    <name evidence="1" type="ORF">C7435_1981</name>
</gene>
<evidence type="ECO:0000313" key="1">
    <source>
        <dbReference type="EMBL" id="RKQ96648.1"/>
    </source>
</evidence>
<evidence type="ECO:0008006" key="3">
    <source>
        <dbReference type="Google" id="ProtNLM"/>
    </source>
</evidence>
<dbReference type="OrthoDB" id="7630990at2"/>
<dbReference type="Proteomes" id="UP000273675">
    <property type="component" value="Unassembled WGS sequence"/>
</dbReference>
<dbReference type="RefSeq" id="WP_121211211.1">
    <property type="nucleotide sequence ID" value="NZ_RBIM01000004.1"/>
</dbReference>
<sequence>MGKASWTIHGSLKVAELVFGADTTMLNLRHAIAELPGMPGWRSDFDLLMIVDDLATLETFTPQSMKDHQAFMRGWNERYRQGHSPKTALVCADDLKRIIPELWSAMTREGWKTKIEVFTNRTEALAWLAKDQA</sequence>
<accession>A0A495D673</accession>